<evidence type="ECO:0000256" key="1">
    <source>
        <dbReference type="SAM" id="MobiDB-lite"/>
    </source>
</evidence>
<dbReference type="EMBL" id="MLKD01000008">
    <property type="protein sequence ID" value="OQE23869.1"/>
    <property type="molecule type" value="Genomic_DNA"/>
</dbReference>
<evidence type="ECO:0000313" key="4">
    <source>
        <dbReference type="Proteomes" id="UP000191285"/>
    </source>
</evidence>
<proteinExistence type="predicted"/>
<feature type="compositionally biased region" description="Low complexity" evidence="1">
    <location>
        <begin position="1"/>
        <end position="12"/>
    </location>
</feature>
<dbReference type="PANTHER" id="PTHR37014:SF9">
    <property type="entry name" value="CONSERVED HISTIDINE-RICH PROTEIN (AFU_ORTHOLOGUE AFUA_1G11910)"/>
    <property type="match status" value="1"/>
</dbReference>
<gene>
    <name evidence="3" type="ORF">PENSTE_c008G09525</name>
</gene>
<organism evidence="3 4">
    <name type="scientific">Penicillium steckii</name>
    <dbReference type="NCBI Taxonomy" id="303698"/>
    <lineage>
        <taxon>Eukaryota</taxon>
        <taxon>Fungi</taxon>
        <taxon>Dikarya</taxon>
        <taxon>Ascomycota</taxon>
        <taxon>Pezizomycotina</taxon>
        <taxon>Eurotiomycetes</taxon>
        <taxon>Eurotiomycetidae</taxon>
        <taxon>Eurotiales</taxon>
        <taxon>Aspergillaceae</taxon>
        <taxon>Penicillium</taxon>
    </lineage>
</organism>
<feature type="region of interest" description="Disordered" evidence="1">
    <location>
        <begin position="1"/>
        <end position="170"/>
    </location>
</feature>
<name>A0A1V6TDF7_9EURO</name>
<dbReference type="PANTHER" id="PTHR37014">
    <property type="entry name" value="EXPRESSION LETHALITY PROTEIN HEL10, PUTATIVE (AFU_ORTHOLOGUE AFUA_1G06580)-RELATED"/>
    <property type="match status" value="1"/>
</dbReference>
<protein>
    <recommendedName>
        <fullName evidence="2">Glycine zipper 2TM domain-containing protein</fullName>
    </recommendedName>
</protein>
<dbReference type="GO" id="GO:0019867">
    <property type="term" value="C:outer membrane"/>
    <property type="evidence" value="ECO:0007669"/>
    <property type="project" value="InterPro"/>
</dbReference>
<feature type="compositionally biased region" description="Basic and acidic residues" evidence="1">
    <location>
        <begin position="151"/>
        <end position="160"/>
    </location>
</feature>
<comment type="caution">
    <text evidence="3">The sequence shown here is derived from an EMBL/GenBank/DDBJ whole genome shotgun (WGS) entry which is preliminary data.</text>
</comment>
<dbReference type="Proteomes" id="UP000191285">
    <property type="component" value="Unassembled WGS sequence"/>
</dbReference>
<evidence type="ECO:0000259" key="2">
    <source>
        <dbReference type="Pfam" id="PF05433"/>
    </source>
</evidence>
<reference evidence="4" key="1">
    <citation type="journal article" date="2017" name="Nat. Microbiol.">
        <title>Global analysis of biosynthetic gene clusters reveals vast potential of secondary metabolite production in Penicillium species.</title>
        <authorList>
            <person name="Nielsen J.C."/>
            <person name="Grijseels S."/>
            <person name="Prigent S."/>
            <person name="Ji B."/>
            <person name="Dainat J."/>
            <person name="Nielsen K.F."/>
            <person name="Frisvad J.C."/>
            <person name="Workman M."/>
            <person name="Nielsen J."/>
        </authorList>
    </citation>
    <scope>NUCLEOTIDE SEQUENCE [LARGE SCALE GENOMIC DNA]</scope>
    <source>
        <strain evidence="4">IBT 24891</strain>
    </source>
</reference>
<dbReference type="AlphaFoldDB" id="A0A1V6TDF7"/>
<dbReference type="STRING" id="303698.A0A1V6TDF7"/>
<feature type="domain" description="Glycine zipper 2TM" evidence="2">
    <location>
        <begin position="171"/>
        <end position="209"/>
    </location>
</feature>
<evidence type="ECO:0000313" key="3">
    <source>
        <dbReference type="EMBL" id="OQE23869.1"/>
    </source>
</evidence>
<keyword evidence="4" id="KW-1185">Reference proteome</keyword>
<dbReference type="Pfam" id="PF05433">
    <property type="entry name" value="Rick_17kDa_Anti"/>
    <property type="match status" value="1"/>
</dbReference>
<dbReference type="InterPro" id="IPR008816">
    <property type="entry name" value="Gly_zipper_2TM_dom"/>
</dbReference>
<feature type="compositionally biased region" description="Polar residues" evidence="1">
    <location>
        <begin position="64"/>
        <end position="85"/>
    </location>
</feature>
<sequence>MADPYNPYTSYPTPTPGGVSYYPPAPDEQSYHQGVSPYEQPQYNNVDYGGHGVAPPDQAYVYAPQSSTYHLQPDGYQNNVPSERSYTPVGQPDYLGPVSAPGMPPPGSGGKVPENLGYYESHPADVPRYTPSHSPRPPAPPVYVSDADAAQSHDRRRNNSDGEDLEGDRGFGGSLAGGAAGYYFGHKKDHGLLGAIGGAIIGNLLEDKVKKPTTVTIATSDMVITTIITTPTDIVGVEAIRDTTKRMIAE</sequence>
<accession>A0A1V6TDF7</accession>
<dbReference type="OrthoDB" id="4368344at2759"/>